<keyword evidence="1" id="KW-0812">Transmembrane</keyword>
<keyword evidence="1" id="KW-1133">Transmembrane helix</keyword>
<evidence type="ECO:0000256" key="1">
    <source>
        <dbReference type="SAM" id="Phobius"/>
    </source>
</evidence>
<dbReference type="AlphaFoldDB" id="A0A8H5F4R6"/>
<gene>
    <name evidence="2" type="ORF">D9758_017131</name>
</gene>
<protein>
    <submittedName>
        <fullName evidence="2">Uncharacterized protein</fullName>
    </submittedName>
</protein>
<evidence type="ECO:0000313" key="2">
    <source>
        <dbReference type="EMBL" id="KAF5323654.1"/>
    </source>
</evidence>
<evidence type="ECO:0000313" key="3">
    <source>
        <dbReference type="Proteomes" id="UP000559256"/>
    </source>
</evidence>
<dbReference type="Proteomes" id="UP000559256">
    <property type="component" value="Unassembled WGS sequence"/>
</dbReference>
<organism evidence="2 3">
    <name type="scientific">Tetrapyrgos nigripes</name>
    <dbReference type="NCBI Taxonomy" id="182062"/>
    <lineage>
        <taxon>Eukaryota</taxon>
        <taxon>Fungi</taxon>
        <taxon>Dikarya</taxon>
        <taxon>Basidiomycota</taxon>
        <taxon>Agaricomycotina</taxon>
        <taxon>Agaricomycetes</taxon>
        <taxon>Agaricomycetidae</taxon>
        <taxon>Agaricales</taxon>
        <taxon>Marasmiineae</taxon>
        <taxon>Marasmiaceae</taxon>
        <taxon>Tetrapyrgos</taxon>
    </lineage>
</organism>
<keyword evidence="3" id="KW-1185">Reference proteome</keyword>
<reference evidence="2 3" key="1">
    <citation type="journal article" date="2020" name="ISME J.">
        <title>Uncovering the hidden diversity of litter-decomposition mechanisms in mushroom-forming fungi.</title>
        <authorList>
            <person name="Floudas D."/>
            <person name="Bentzer J."/>
            <person name="Ahren D."/>
            <person name="Johansson T."/>
            <person name="Persson P."/>
            <person name="Tunlid A."/>
        </authorList>
    </citation>
    <scope>NUCLEOTIDE SEQUENCE [LARGE SCALE GENOMIC DNA]</scope>
    <source>
        <strain evidence="2 3">CBS 291.85</strain>
    </source>
</reference>
<keyword evidence="1" id="KW-0472">Membrane</keyword>
<dbReference type="OrthoDB" id="3223806at2759"/>
<name>A0A8H5F4R6_9AGAR</name>
<accession>A0A8H5F4R6</accession>
<proteinExistence type="predicted"/>
<feature type="transmembrane region" description="Helical" evidence="1">
    <location>
        <begin position="28"/>
        <end position="54"/>
    </location>
</feature>
<comment type="caution">
    <text evidence="2">The sequence shown here is derived from an EMBL/GenBank/DDBJ whole genome shotgun (WGS) entry which is preliminary data.</text>
</comment>
<sequence length="102" mass="11824">MREVILLLSCRDSQLTWEDADGTSMTQFFAFVLMSPLLPSFPPVSAIFNTWVLVKQLRKQTHPSMKVLMSNISYELHKATAVMYSRTKAYKTSMVNYRKKKN</sequence>
<dbReference type="EMBL" id="JAACJM010000392">
    <property type="protein sequence ID" value="KAF5323654.1"/>
    <property type="molecule type" value="Genomic_DNA"/>
</dbReference>